<gene>
    <name evidence="1" type="primary">Szt2</name>
    <name evidence="1" type="ORF">T03_17609</name>
</gene>
<dbReference type="OrthoDB" id="43547at2759"/>
<keyword evidence="2" id="KW-1185">Reference proteome</keyword>
<sequence length="3615" mass="417630">MQSSEKFVQGADVIIAKVNDNTFFNFASLSQWYVENFSKIFQLKEQYSDKVELCTAYPAGYEQYQLVSKSTVNFFTTKARVIFILNYPVSVSIEFKPFHTRLSYCPKLILSVIACSTSDSFPTCEILALNVTLSSSNVQSVLSSIRKQYEKFQAKLLCLNEYYAQNFCQLPLLADETPWRTKQQRLAIGKSVERHVQQWLASNRFSLPDAIELAISMVDFSQSISTTNIILLDSVVNDHWLGKMKDRNFTNRLRVLNIRVHFIPYRWSRSACDSIPGQVSCVENIQYVINSLNGCYIDVENLLNKEENKMTIYQRAIFVQTVPDGEPVAPNLINSALQIDSSFQTVQKRQEVNAKLQLMLKIRISEGFTIRSVQNSVGNIQVNMMRCLGQSTVFKCTVISDLSNVGRPLTVEWTVAKRSAVLKNTTASVSYLNARNALKCELMENISEHWKNDCLLEQFELYSTNLFFHSIPPVIEEGMPIYDLISGEHLQNPRWYRNKLSASMLKLHVMCSLDRLKALETFCTFWGTVGLLNINEWSKWFNVESFSLILNNRVPIGSVYSSTDDSGTLNKVNCDQAFDALKVFFKNYTTFSLDKGTSFVSFIKSDFTEDDKAPSFYLLKFILHSFVGVCHFAFSKEISPSQRDQIITDMKNQLSKLPLISEKNSNYADQHCSNSTEYDANACFLLTRPLEKLLVRHNSAPVFPFASFQESEMNTWPSNVTVGRYFHFKRYFWYLNLPGFVRNFPPNSVLSILQLILQRVLKTGFRIAHSEEGFTTLVKEIPQQNDITEELSTFLIQYVIYPPIYTGGDFHRNIYENMKYFDIRPDMSISCTVDYEKFPVHETEIVTEIWVESFNEQLSTVSKQRAEKLFNQTTKCSTSGYESARSYRYVCPEADGGSVVVLKKGSMCNFLRSLLCNIDFLYYTNFLSGETKSKTAFIVRLYSRHERILFYCTTIDGTTKREIYKEDFQLIRRLVVAKQVEQFCHHKHIRITLRSPKEIVWKSLPDQTLRRYGLRCVEAMASSDQAQFYFGNFCLNELLHSCHLTTLLLDTATVTDGIINKLLSSLYYSVMYVLKFKSGEPIFRQTAQCVHDLFYTRMGEKYSNCVRIENKPLLFEIWKLFLRRFERCEHPDVKWLAPMRKRLELFQAGGRSPALELPRLFYFALHLSQSVHYMITFAPMTLGDIDLMHEEPDRNLSKNVLGTQRSKLCFPLMVFYLCPQKIYSSGFDYDLDRVKEYHNVTVQEEGTLSSLHRQILLLDEIEQHQEYYPLNGEELSCCANCMGSYNFCAEVATLQDSYMDCFVCGIYKSLCAEFPVYESDIRFAIENHCVEGTLELDITEFLHTECHHVVDYQNMSDSDDLCCFRLMDIAVEKWFTINSSFTGRTSPLFNLPDCDSVGQEKARNLFQAVLQNYFQTIPTCTDYLICKPLQNDSRLLHSLDEGANSSDIESLSTAVLFSSSDSGHPPDMLFSDNLSSESVSSSSSSDSYESFVLGELSLQLDDISEREFEVQCSEPQCYQHPIFLQISCSVFIGNKQYNFRVDSLPTCIVDLFRRGEINDWSNDMERIRVVLQFNILTLDLTPLEVGFWSRNTEQREIVNNMNWKRKKFYDGKVLVNASRHLYVLPTAHKSALISFYNRVLLLIRSEIICGYSRLPIINDAVIETVVEHIKCVLRIPLNPEASVHWNTIPLLFVLDCPENLKQFLDRLMKLNVSNCIIKRCAEDYFIIRECKINSTDENQVSLLWNSMTYNEYPNPVVCRSNGGTLRRCHSFSDISPRLIEKRNCILKNTTWQRDDDGSNLSYSNLNSYEFELSSITESFYQLREEFSNRERQQAENQFWLILQMNMSKVNGTTKLDISQSRHSGLFVKVYNEIVQILKTTNQYMLLQRMFKTKKSSYWLIDDRDGCDRLSSYTPDLDSIIAENGSGDAKSDVEIEHLSAGRHYGPAYFACPVVAYCWFRLHPRCERLTAATLFRRVLCDLFGHTDDQNVFLYKNSEGNVYYIRVYDEFKIEAYRMVKRCNKQFRKELKMAKIRLLRSEKLLNCTFVTVHGIEFPGLEVVEKVFKPLRAAFDNFIIRILVSSIKNDPNHLLFENCNVATVHFVPSSLVKQHLPAFSYYLRQILGAAGHIPRYRATSDGLWKLNFAPQVEPNDSFMCILHSGSDGIAVVMQSFVDHQGIQVNFANSNCCLDVRHGYKHLVQFLDNFEELIMNAARISAPPDAQENTTDNAVENVYVKFVAMLHGSYSVQTLMTVLIQAIKDATFDLLTEYSLLTLPLFCSFDDHEKLKSAYALLQEREFGQTHEPSLSTSSSSVRLITVLHDLFSIPRSLSDAEQQTSSFFQNDAYVNMHNLSNLLEESPSKVVLNSIFYDIATKWLEFGATSHFNNVHVSSFSFSVRKDLHLLIEKCMEILKEFSNSNNHVLIFEKLNCGKRVPYFLLKLDEHTTLVPTALDQLDCCNIVIASMPLDLWEDSMNIGQMLEISDLPDTIHKFLSTEITYTAQKHFPFFKFDDRTGKWNFITRQRLALISILANEIKLYIYNFASEFVDIIRDRIQAAVFEVNNQSNLAGQISTCKLNYQEDMIWCFLENMPNRMIWLNPVMFMPVKYGGRNGTVMFSKAETVEIGSLLTNYEKTSFCAAFVATTSSNRLNQQVDNFVHNQQIALDNYKFIDKLCKIIFNFPNESSSAEKFVEQKELESISEKFLLVSEVQLPILFDPTWRNGTSVNSMPNRLAEESRVECWQLRLQKLLLQEFVSYLLYLDVEFFEIPVTVKQETENQSNWNSAWFLRICTDGVALLHVQFDAPYLQIILYVFPTVMLHLFGYEAKSCLRDLYNDLLTKCHFHSFVHDFHLKTLTFTADRGEEGEESAFALFPERFNVQSFLLDFYHYYAKHPIFSNSILLNPERVTFKLPVACSPEEIFDSMLEEHSKFQQSQQQQEKHEFRVVKMGENSGDKQHSGFFLSKWSVNIRFSGTNGDEENCTAYSLFMFAGGHFPLNSSESETFSDQLNVNVFTIYVKNSRRQMSSHYWQIARFQHRLQPLLQHVENWVRDNFAEMVCEKHGGKEILRKNLPNILQEESIFEIEHQSNATLERKERYSAVTEDSLREMLIETLADDQVFFYFCPQSVRCLEYLPNSAVASVKEQLIQQRLRFYKCLNKTFEQSSFHCLRHFIWKKLMRDDNTDNGKGKMVPKAERISCSELEYLLKITHTVSASVINSEGNMLMKKTFSQISKLMRKLFDKFSGRLKFFQNKREQRQHLVLMNPNSDDYFIIITIEKRPRNYNILAVFRSVEANVERDAAYFDQFVSSSTLWKEFMQSVFYLNSTSLSAFVVFVSVFVFISACLQLDSLLAKPNKFQGELNLLRELSKIKQDGLKTENYKQETSQKINGLEKAEKIEETTLKNAKTGKTLSKTTTDMVKDYDGKIRGEKILDIPPAKLHKVEVAGDKKEAKLLNPRDMATYIFETSDVDGVKAVIDSFVKSKKMTEEDAENYMNQVTKHLNTMHVELLQQLSKEIRLQNEKVDKAYNQMLSLSNVLSNNYQAENLLYANAKMLFWLYKNEGDVYAKKMLQQFVETVQAAAAQGSVDDSTRKLIYGVVLRAIKDASVEIPDEVNFAPPL</sequence>
<name>A0A0V1D8S0_TRIBR</name>
<dbReference type="InterPro" id="IPR033228">
    <property type="entry name" value="SZT2"/>
</dbReference>
<accession>A0A0V1D8S0</accession>
<dbReference type="STRING" id="45882.A0A0V1D8S0"/>
<dbReference type="PANTHER" id="PTHR14918">
    <property type="entry name" value="KICSTOR COMPLEX PROTEIN SZT2"/>
    <property type="match status" value="1"/>
</dbReference>
<dbReference type="GO" id="GO:0005777">
    <property type="term" value="C:peroxisome"/>
    <property type="evidence" value="ECO:0007669"/>
    <property type="project" value="InterPro"/>
</dbReference>
<comment type="caution">
    <text evidence="1">The sequence shown here is derived from an EMBL/GenBank/DDBJ whole genome shotgun (WGS) entry which is preliminary data.</text>
</comment>
<evidence type="ECO:0000313" key="2">
    <source>
        <dbReference type="Proteomes" id="UP000054653"/>
    </source>
</evidence>
<dbReference type="EMBL" id="JYDI01000025">
    <property type="protein sequence ID" value="KRY57997.1"/>
    <property type="molecule type" value="Genomic_DNA"/>
</dbReference>
<protein>
    <submittedName>
        <fullName evidence="1">Protein SZT2</fullName>
    </submittedName>
</protein>
<dbReference type="PANTHER" id="PTHR14918:SF3">
    <property type="entry name" value="KICSTOR COMPLEX PROTEIN SZT2"/>
    <property type="match status" value="1"/>
</dbReference>
<evidence type="ECO:0000313" key="1">
    <source>
        <dbReference type="EMBL" id="KRY57997.1"/>
    </source>
</evidence>
<organism evidence="1 2">
    <name type="scientific">Trichinella britovi</name>
    <name type="common">Parasitic roundworm</name>
    <dbReference type="NCBI Taxonomy" id="45882"/>
    <lineage>
        <taxon>Eukaryota</taxon>
        <taxon>Metazoa</taxon>
        <taxon>Ecdysozoa</taxon>
        <taxon>Nematoda</taxon>
        <taxon>Enoplea</taxon>
        <taxon>Dorylaimia</taxon>
        <taxon>Trichinellida</taxon>
        <taxon>Trichinellidae</taxon>
        <taxon>Trichinella</taxon>
    </lineage>
</organism>
<reference evidence="1 2" key="1">
    <citation type="submission" date="2015-01" db="EMBL/GenBank/DDBJ databases">
        <title>Evolution of Trichinella species and genotypes.</title>
        <authorList>
            <person name="Korhonen P.K."/>
            <person name="Edoardo P."/>
            <person name="Giuseppe L.R."/>
            <person name="Gasser R.B."/>
        </authorList>
    </citation>
    <scope>NUCLEOTIDE SEQUENCE [LARGE SCALE GENOMIC DNA]</scope>
    <source>
        <strain evidence="1">ISS120</strain>
    </source>
</reference>
<dbReference type="OMA" id="RHERILF"/>
<proteinExistence type="predicted"/>
<dbReference type="Proteomes" id="UP000054653">
    <property type="component" value="Unassembled WGS sequence"/>
</dbReference>